<feature type="non-terminal residue" evidence="1">
    <location>
        <position position="183"/>
    </location>
</feature>
<accession>A0A1B6FAG2</accession>
<dbReference type="AlphaFoldDB" id="A0A1B6FAG2"/>
<gene>
    <name evidence="1" type="ORF">g.45826</name>
</gene>
<proteinExistence type="predicted"/>
<dbReference type="EMBL" id="GECZ01022577">
    <property type="protein sequence ID" value="JAS47192.1"/>
    <property type="molecule type" value="Transcribed_RNA"/>
</dbReference>
<evidence type="ECO:0000313" key="1">
    <source>
        <dbReference type="EMBL" id="JAS47192.1"/>
    </source>
</evidence>
<reference evidence="1" key="1">
    <citation type="submission" date="2015-11" db="EMBL/GenBank/DDBJ databases">
        <title>De novo transcriptome assembly of four potential Pierce s Disease insect vectors from Arizona vineyards.</title>
        <authorList>
            <person name="Tassone E.E."/>
        </authorList>
    </citation>
    <scope>NUCLEOTIDE SEQUENCE</scope>
</reference>
<name>A0A1B6FAG2_9HEMI</name>
<protein>
    <submittedName>
        <fullName evidence="1">Uncharacterized protein</fullName>
    </submittedName>
</protein>
<sequence length="183" mass="20938">ITTLGLSYSDRSIACGRSYRIGWSKNLQFFSLDRKAADSAGGHFYHTFLTQKRPDFVTDIINSRTVCRTLIPPAFIDIELFELNVLSQLNYIKVDTSRVLPTFSISTDKKSANELLKEQIKIFRTSKLYGSVWNLIFALFSDISIESKNTYLTHLKRKELLSEWLESAIKVPKSTSNHNSFNS</sequence>
<organism evidence="1">
    <name type="scientific">Cuerna arida</name>
    <dbReference type="NCBI Taxonomy" id="1464854"/>
    <lineage>
        <taxon>Eukaryota</taxon>
        <taxon>Metazoa</taxon>
        <taxon>Ecdysozoa</taxon>
        <taxon>Arthropoda</taxon>
        <taxon>Hexapoda</taxon>
        <taxon>Insecta</taxon>
        <taxon>Pterygota</taxon>
        <taxon>Neoptera</taxon>
        <taxon>Paraneoptera</taxon>
        <taxon>Hemiptera</taxon>
        <taxon>Auchenorrhyncha</taxon>
        <taxon>Membracoidea</taxon>
        <taxon>Cicadellidae</taxon>
        <taxon>Cicadellinae</taxon>
        <taxon>Proconiini</taxon>
        <taxon>Cuerna</taxon>
    </lineage>
</organism>
<feature type="non-terminal residue" evidence="1">
    <location>
        <position position="1"/>
    </location>
</feature>